<dbReference type="OrthoDB" id="5349311at2"/>
<keyword evidence="3" id="KW-0812">Transmembrane</keyword>
<dbReference type="RefSeq" id="WP_130234047.1">
    <property type="nucleotide sequence ID" value="NZ_BMEF01000006.1"/>
</dbReference>
<evidence type="ECO:0000256" key="3">
    <source>
        <dbReference type="SAM" id="Phobius"/>
    </source>
</evidence>
<feature type="coiled-coil region" evidence="1">
    <location>
        <begin position="119"/>
        <end position="211"/>
    </location>
</feature>
<evidence type="ECO:0000313" key="5">
    <source>
        <dbReference type="Proteomes" id="UP000322726"/>
    </source>
</evidence>
<sequence>MAEEIKDNSEETTQDNATNQEEIESNDATEEKETDIDESNDTVSEEAPKTQDKKKSLISKILIGIVALLLLVLIAGIVLYFTGFFDPKPIEKPMQIETKESTISMQEKKYKFDISTINSTKLNEQLAKLTNRNLNQEKLEEQEKLENEKKLLDEKKKKEEEAIKAEQEALLKEKENLEAKKQELENEKAELERLKKEAIELKEQMINVKNDIQNNKNGNQDNQELEPVKQEESINSQTEDKNNFVKLINVAKIKGELYKDYLDSIVKINSELKLCRDDKNRIEIFFGPFTKEEDRNILLNELIENNFNQSYSLELTKEEYDKRCNY</sequence>
<feature type="region of interest" description="Disordered" evidence="2">
    <location>
        <begin position="211"/>
        <end position="236"/>
    </location>
</feature>
<keyword evidence="1" id="KW-0175">Coiled coil</keyword>
<feature type="region of interest" description="Disordered" evidence="2">
    <location>
        <begin position="1"/>
        <end position="50"/>
    </location>
</feature>
<dbReference type="KEGG" id="apai:APAC_2076"/>
<feature type="compositionally biased region" description="Basic and acidic residues" evidence="2">
    <location>
        <begin position="226"/>
        <end position="236"/>
    </location>
</feature>
<dbReference type="Proteomes" id="UP000322726">
    <property type="component" value="Chromosome"/>
</dbReference>
<feature type="transmembrane region" description="Helical" evidence="3">
    <location>
        <begin position="61"/>
        <end position="85"/>
    </location>
</feature>
<protein>
    <submittedName>
        <fullName evidence="4">Uncharacterized protein</fullName>
    </submittedName>
</protein>
<feature type="compositionally biased region" description="Polar residues" evidence="2">
    <location>
        <begin position="211"/>
        <end position="222"/>
    </location>
</feature>
<evidence type="ECO:0000256" key="2">
    <source>
        <dbReference type="SAM" id="MobiDB-lite"/>
    </source>
</evidence>
<keyword evidence="5" id="KW-1185">Reference proteome</keyword>
<proteinExistence type="predicted"/>
<keyword evidence="3" id="KW-0472">Membrane</keyword>
<evidence type="ECO:0000256" key="1">
    <source>
        <dbReference type="SAM" id="Coils"/>
    </source>
</evidence>
<dbReference type="EMBL" id="CP035928">
    <property type="protein sequence ID" value="QEP35148.1"/>
    <property type="molecule type" value="Genomic_DNA"/>
</dbReference>
<organism evidence="4 5">
    <name type="scientific">Malaciobacter pacificus</name>
    <dbReference type="NCBI Taxonomy" id="1080223"/>
    <lineage>
        <taxon>Bacteria</taxon>
        <taxon>Pseudomonadati</taxon>
        <taxon>Campylobacterota</taxon>
        <taxon>Epsilonproteobacteria</taxon>
        <taxon>Campylobacterales</taxon>
        <taxon>Arcobacteraceae</taxon>
        <taxon>Malaciobacter</taxon>
    </lineage>
</organism>
<reference evidence="5" key="2">
    <citation type="submission" date="2019-09" db="EMBL/GenBank/DDBJ databases">
        <title>Complete genome sequencing of four Arcobacter species reveals a diverse suite of mobile elements.</title>
        <authorList>
            <person name="On S.L.W."/>
            <person name="Miller W.G."/>
            <person name="Biggs P."/>
            <person name="Cornelius A."/>
            <person name="Vandamme P."/>
        </authorList>
    </citation>
    <scope>NUCLEOTIDE SEQUENCE [LARGE SCALE GENOMIC DNA]</scope>
    <source>
        <strain evidence="5">LMG 26638</strain>
    </source>
</reference>
<keyword evidence="3" id="KW-1133">Transmembrane helix</keyword>
<evidence type="ECO:0000313" key="4">
    <source>
        <dbReference type="EMBL" id="QEP35148.1"/>
    </source>
</evidence>
<name>A0A5C2HAA2_9BACT</name>
<dbReference type="AlphaFoldDB" id="A0A5C2HAA2"/>
<accession>A0A5C2HAA2</accession>
<reference evidence="4 5" key="3">
    <citation type="submission" date="2019-09" db="EMBL/GenBank/DDBJ databases">
        <title>Taxonomic note: a critical rebuttal of the proposed division of the genus Arcobacter into six genera, emended descriptions of Arcobacter anaerophilus and the genus Arcobacter, and an assessment of genus-level boundaries for Epsilonproteobacteria using in silico genomic comparator tools.</title>
        <authorList>
            <person name="On S.L.W."/>
            <person name="Miller W.G."/>
            <person name="Biggs P."/>
            <person name="Cornelius A."/>
            <person name="Vandamme P."/>
        </authorList>
    </citation>
    <scope>NUCLEOTIDE SEQUENCE [LARGE SCALE GENOMIC DNA]</scope>
    <source>
        <strain evidence="4 5">LMG 26638</strain>
    </source>
</reference>
<reference evidence="4 5" key="1">
    <citation type="submission" date="2019-09" db="EMBL/GenBank/DDBJ databases">
        <title>Complete genome sequencing of four Arcobacter species reveals a diverse suite of mobile elements.</title>
        <authorList>
            <person name="Miller W.G."/>
            <person name="Yee E."/>
            <person name="Bono J.L."/>
        </authorList>
    </citation>
    <scope>NUCLEOTIDE SEQUENCE [LARGE SCALE GENOMIC DNA]</scope>
    <source>
        <strain evidence="4 5">LMG 26638</strain>
    </source>
</reference>
<gene>
    <name evidence="4" type="ORF">APAC_2076</name>
</gene>
<feature type="compositionally biased region" description="Acidic residues" evidence="2">
    <location>
        <begin position="21"/>
        <end position="44"/>
    </location>
</feature>